<dbReference type="SUPFAM" id="SSF53383">
    <property type="entry name" value="PLP-dependent transferases"/>
    <property type="match status" value="1"/>
</dbReference>
<sequence length="506" mass="55120">MLPMLSEFLLTEMNRLGAQDALPLHRQLYEALRRAMLDGKLGAGERLPSSRDLAQDLGLSRNTVVAAINQLSVEGYLASRVGSGTYVNESVPRALPGRATRRPGAPGGNGSVPTGRLSTRGLALSTTFCATELEVQPFTPGIADFSAFPLTLWQRLQNKHWRMTYPDMLDYNDSGGYAPLRRAIADYLRVFRSVQLDADQVIVTTGTQQSLELCARLLADHGDTVWVEDPAYWGAVKAFMATGLAIHPVPVDDEGIHPGTADDAHPPKLIYLTPSHQYPTGAVMSLPRRHQLLSTARAHGAWVLEDDYDSEYRFSGPPISSLEGLDNDGRVFYMGTFSKVLYPGIKLGYLIAPRPLAAAFKQAHYDLNRPGQMPLQAALAEFIEMGHFSSALRRARQNYGERRAALLDALKPVLAPGTEGPFISGAEQGLHLCLRLPATVDDAALAQRIAQQGLTVRPLSAYCLARHDLKGLVIGYGYAPLREIQRCGPVLAAAVRQALGTLPAEH</sequence>
<evidence type="ECO:0000313" key="8">
    <source>
        <dbReference type="EMBL" id="MDG5974130.1"/>
    </source>
</evidence>
<dbReference type="InterPro" id="IPR036390">
    <property type="entry name" value="WH_DNA-bd_sf"/>
</dbReference>
<dbReference type="Gene3D" id="3.40.640.10">
    <property type="entry name" value="Type I PLP-dependent aspartate aminotransferase-like (Major domain)"/>
    <property type="match status" value="1"/>
</dbReference>
<comment type="caution">
    <text evidence="8">The sequence shown here is derived from an EMBL/GenBank/DDBJ whole genome shotgun (WGS) entry which is preliminary data.</text>
</comment>
<organism evidence="8 9">
    <name type="scientific">Hydrogenophaga taeniospiralis CCUG 15921</name>
    <dbReference type="NCBI Taxonomy" id="1281780"/>
    <lineage>
        <taxon>Bacteria</taxon>
        <taxon>Pseudomonadati</taxon>
        <taxon>Pseudomonadota</taxon>
        <taxon>Betaproteobacteria</taxon>
        <taxon>Burkholderiales</taxon>
        <taxon>Comamonadaceae</taxon>
        <taxon>Hydrogenophaga</taxon>
    </lineage>
</organism>
<dbReference type="GO" id="GO:0003700">
    <property type="term" value="F:DNA-binding transcription factor activity"/>
    <property type="evidence" value="ECO:0007669"/>
    <property type="project" value="InterPro"/>
</dbReference>
<accession>A0A9X4NTM3</accession>
<evidence type="ECO:0000256" key="1">
    <source>
        <dbReference type="ARBA" id="ARBA00005384"/>
    </source>
</evidence>
<keyword evidence="4" id="KW-0238">DNA-binding</keyword>
<dbReference type="Pfam" id="PF00392">
    <property type="entry name" value="GntR"/>
    <property type="match status" value="1"/>
</dbReference>
<keyword evidence="2" id="KW-0663">Pyridoxal phosphate</keyword>
<dbReference type="GO" id="GO:0030170">
    <property type="term" value="F:pyridoxal phosphate binding"/>
    <property type="evidence" value="ECO:0007669"/>
    <property type="project" value="InterPro"/>
</dbReference>
<evidence type="ECO:0000313" key="9">
    <source>
        <dbReference type="Proteomes" id="UP001152876"/>
    </source>
</evidence>
<feature type="domain" description="HTH gntR-type" evidence="7">
    <location>
        <begin position="22"/>
        <end position="90"/>
    </location>
</feature>
<keyword evidence="5" id="KW-0804">Transcription</keyword>
<evidence type="ECO:0000256" key="6">
    <source>
        <dbReference type="SAM" id="MobiDB-lite"/>
    </source>
</evidence>
<evidence type="ECO:0000256" key="2">
    <source>
        <dbReference type="ARBA" id="ARBA00022898"/>
    </source>
</evidence>
<evidence type="ECO:0000256" key="5">
    <source>
        <dbReference type="ARBA" id="ARBA00023163"/>
    </source>
</evidence>
<dbReference type="GO" id="GO:0003677">
    <property type="term" value="F:DNA binding"/>
    <property type="evidence" value="ECO:0007669"/>
    <property type="project" value="UniProtKB-KW"/>
</dbReference>
<proteinExistence type="inferred from homology"/>
<gene>
    <name evidence="8" type="ORF">H010_02637</name>
</gene>
<dbReference type="InterPro" id="IPR015424">
    <property type="entry name" value="PyrdxlP-dep_Trfase"/>
</dbReference>
<keyword evidence="3" id="KW-0805">Transcription regulation</keyword>
<dbReference type="PANTHER" id="PTHR46577">
    <property type="entry name" value="HTH-TYPE TRANSCRIPTIONAL REGULATORY PROTEIN GABR"/>
    <property type="match status" value="1"/>
</dbReference>
<dbReference type="PROSITE" id="PS50949">
    <property type="entry name" value="HTH_GNTR"/>
    <property type="match status" value="1"/>
</dbReference>
<dbReference type="InterPro" id="IPR004839">
    <property type="entry name" value="Aminotransferase_I/II_large"/>
</dbReference>
<dbReference type="CDD" id="cd07377">
    <property type="entry name" value="WHTH_GntR"/>
    <property type="match status" value="1"/>
</dbReference>
<dbReference type="Proteomes" id="UP001152876">
    <property type="component" value="Unassembled WGS sequence"/>
</dbReference>
<reference evidence="8" key="1">
    <citation type="submission" date="2013-01" db="EMBL/GenBank/DDBJ databases">
        <title>Genome draft of Hydrogenophaga taeniospiralis 2K1.</title>
        <authorList>
            <person name="Gomila M."/>
            <person name="Lalucat J."/>
        </authorList>
    </citation>
    <scope>NUCLEOTIDE SEQUENCE</scope>
    <source>
        <strain evidence="8">CCUG 15921</strain>
    </source>
</reference>
<dbReference type="Gene3D" id="1.10.10.10">
    <property type="entry name" value="Winged helix-like DNA-binding domain superfamily/Winged helix DNA-binding domain"/>
    <property type="match status" value="1"/>
</dbReference>
<dbReference type="PRINTS" id="PR00035">
    <property type="entry name" value="HTHGNTR"/>
</dbReference>
<dbReference type="SUPFAM" id="SSF46785">
    <property type="entry name" value="Winged helix' DNA-binding domain"/>
    <property type="match status" value="1"/>
</dbReference>
<evidence type="ECO:0000256" key="3">
    <source>
        <dbReference type="ARBA" id="ARBA00023015"/>
    </source>
</evidence>
<dbReference type="InterPro" id="IPR051446">
    <property type="entry name" value="HTH_trans_reg/aminotransferase"/>
</dbReference>
<evidence type="ECO:0000256" key="4">
    <source>
        <dbReference type="ARBA" id="ARBA00023125"/>
    </source>
</evidence>
<dbReference type="EMBL" id="AOGK01000002">
    <property type="protein sequence ID" value="MDG5974130.1"/>
    <property type="molecule type" value="Genomic_DNA"/>
</dbReference>
<dbReference type="AlphaFoldDB" id="A0A9X4NTM3"/>
<name>A0A9X4NTM3_9BURK</name>
<evidence type="ECO:0000259" key="7">
    <source>
        <dbReference type="PROSITE" id="PS50949"/>
    </source>
</evidence>
<feature type="region of interest" description="Disordered" evidence="6">
    <location>
        <begin position="94"/>
        <end position="116"/>
    </location>
</feature>
<dbReference type="PANTHER" id="PTHR46577:SF1">
    <property type="entry name" value="HTH-TYPE TRANSCRIPTIONAL REGULATORY PROTEIN GABR"/>
    <property type="match status" value="1"/>
</dbReference>
<keyword evidence="9" id="KW-1185">Reference proteome</keyword>
<dbReference type="InterPro" id="IPR036388">
    <property type="entry name" value="WH-like_DNA-bd_sf"/>
</dbReference>
<dbReference type="Pfam" id="PF00155">
    <property type="entry name" value="Aminotran_1_2"/>
    <property type="match status" value="1"/>
</dbReference>
<dbReference type="InterPro" id="IPR000524">
    <property type="entry name" value="Tscrpt_reg_HTH_GntR"/>
</dbReference>
<feature type="compositionally biased region" description="Low complexity" evidence="6">
    <location>
        <begin position="94"/>
        <end position="104"/>
    </location>
</feature>
<dbReference type="InterPro" id="IPR015421">
    <property type="entry name" value="PyrdxlP-dep_Trfase_major"/>
</dbReference>
<dbReference type="SMART" id="SM00345">
    <property type="entry name" value="HTH_GNTR"/>
    <property type="match status" value="1"/>
</dbReference>
<protein>
    <submittedName>
        <fullName evidence="8">GntR family transcriptional regulator</fullName>
    </submittedName>
</protein>
<comment type="similarity">
    <text evidence="1">In the C-terminal section; belongs to the class-I pyridoxal-phosphate-dependent aminotransferase family.</text>
</comment>
<dbReference type="CDD" id="cd00609">
    <property type="entry name" value="AAT_like"/>
    <property type="match status" value="1"/>
</dbReference>